<name>A0A2C9VS46_MANES</name>
<dbReference type="GO" id="GO:0006952">
    <property type="term" value="P:defense response"/>
    <property type="evidence" value="ECO:0007669"/>
    <property type="project" value="UniProtKB-KW"/>
</dbReference>
<proteinExistence type="predicted"/>
<sequence length="687" mass="77932">MAEALVKFFLQRLESLSLQETRTFVGLNDQIQHIKGSLREFGKFFGDSGSRDINHAFSTWVNQLRDLVYDMDDQVDEFIIQMDKQIGSNRLTLTECFRSELQKIESQLDELIRRMAESGIEEEETGEQKHNKEQSYGKEESQLELNSATIEGWKEENEGEEVQASGQKDAQTSPASSSVSFNLKYKNLPYYLQSCLTYCCIFPENYWIHKGKLIRLLVAEGLVQGKTGQILEDTAEENINELVNQGMLQVKDEHLQNGTKFTVSSPYRMFIRENFATTLANSDLTTPSAARHVLTSDIMKLGHNLSNLRPRSLFLFGNEDHLEGHWLDLTWAKFLRVLDLEDTKVQRLPDEVGDLIHLTYLGLKHSNIYELPARLGKLQALQTLDIRWCGNLSTLSPEVLSLARLRHLKMLKNINVSGMKLPEGIGRLRNLLTLTGMHAGGGIAEELDKLTQLRKLGVMDVAEENAGELYTSIMKMQGLLCLSLEAKHTFNKQHLVLLDSFLPPPSLRKLRLEGLLDKIPGWLGSLESLTKLRLGFSHLSENPTSVLQLLPNLKILTLWHAYDAQKVGKEFCKAGGYPKLEVLSIASHVLEAWTEIEEGALPSLQYLHFHNCLRLRMLPEGLQYITTLKQLDLLPLLDEHAERLKPDGGEENHKIRNIPKISFIPMSVLNSMVDSHPCRQGQVTSEE</sequence>
<keyword evidence="9" id="KW-1185">Reference proteome</keyword>
<dbReference type="SUPFAM" id="SSF52058">
    <property type="entry name" value="L domain-like"/>
    <property type="match status" value="1"/>
</dbReference>
<dbReference type="InterPro" id="IPR032675">
    <property type="entry name" value="LRR_dom_sf"/>
</dbReference>
<evidence type="ECO:0000259" key="7">
    <source>
        <dbReference type="Pfam" id="PF23598"/>
    </source>
</evidence>
<organism evidence="8 9">
    <name type="scientific">Manihot esculenta</name>
    <name type="common">Cassava</name>
    <name type="synonym">Jatropha manihot</name>
    <dbReference type="NCBI Taxonomy" id="3983"/>
    <lineage>
        <taxon>Eukaryota</taxon>
        <taxon>Viridiplantae</taxon>
        <taxon>Streptophyta</taxon>
        <taxon>Embryophyta</taxon>
        <taxon>Tracheophyta</taxon>
        <taxon>Spermatophyta</taxon>
        <taxon>Magnoliopsida</taxon>
        <taxon>eudicotyledons</taxon>
        <taxon>Gunneridae</taxon>
        <taxon>Pentapetalae</taxon>
        <taxon>rosids</taxon>
        <taxon>fabids</taxon>
        <taxon>Malpighiales</taxon>
        <taxon>Euphorbiaceae</taxon>
        <taxon>Crotonoideae</taxon>
        <taxon>Manihoteae</taxon>
        <taxon>Manihot</taxon>
    </lineage>
</organism>
<dbReference type="Pfam" id="PF23598">
    <property type="entry name" value="LRR_14"/>
    <property type="match status" value="1"/>
</dbReference>
<evidence type="ECO:0000259" key="6">
    <source>
        <dbReference type="Pfam" id="PF23559"/>
    </source>
</evidence>
<dbReference type="InterPro" id="IPR041118">
    <property type="entry name" value="Rx_N"/>
</dbReference>
<dbReference type="GO" id="GO:0000166">
    <property type="term" value="F:nucleotide binding"/>
    <property type="evidence" value="ECO:0007669"/>
    <property type="project" value="UniProtKB-KW"/>
</dbReference>
<dbReference type="EMBL" id="CM004392">
    <property type="protein sequence ID" value="OAY47826.1"/>
    <property type="molecule type" value="Genomic_DNA"/>
</dbReference>
<comment type="caution">
    <text evidence="8">The sequence shown here is derived from an EMBL/GenBank/DDBJ whole genome shotgun (WGS) entry which is preliminary data.</text>
</comment>
<feature type="region of interest" description="Disordered" evidence="4">
    <location>
        <begin position="155"/>
        <end position="175"/>
    </location>
</feature>
<keyword evidence="2" id="KW-0547">Nucleotide-binding</keyword>
<dbReference type="PANTHER" id="PTHR47186:SF35">
    <property type="entry name" value="RX N-TERMINAL DOMAIN-CONTAINING PROTEIN"/>
    <property type="match status" value="1"/>
</dbReference>
<dbReference type="PANTHER" id="PTHR47186">
    <property type="entry name" value="LEUCINE-RICH REPEAT-CONTAINING PROTEIN 57"/>
    <property type="match status" value="1"/>
</dbReference>
<keyword evidence="3" id="KW-0611">Plant defense</keyword>
<feature type="region of interest" description="Disordered" evidence="4">
    <location>
        <begin position="118"/>
        <end position="143"/>
    </location>
</feature>
<dbReference type="Gramene" id="Manes.06G108800.1.v8.1">
    <property type="protein sequence ID" value="Manes.06G108800.1.v8.1.CDS.1"/>
    <property type="gene ID" value="Manes.06G108800.v8.1"/>
</dbReference>
<evidence type="ECO:0000256" key="3">
    <source>
        <dbReference type="ARBA" id="ARBA00022821"/>
    </source>
</evidence>
<dbReference type="AlphaFoldDB" id="A0A2C9VS46"/>
<dbReference type="Gene3D" id="1.20.5.4130">
    <property type="match status" value="1"/>
</dbReference>
<dbReference type="InterPro" id="IPR055414">
    <property type="entry name" value="LRR_R13L4/SHOC2-like"/>
</dbReference>
<dbReference type="Gene3D" id="3.80.10.10">
    <property type="entry name" value="Ribonuclease Inhibitor"/>
    <property type="match status" value="1"/>
</dbReference>
<feature type="domain" description="Disease resistance R13L4/SHOC-2-like LRR" evidence="7">
    <location>
        <begin position="311"/>
        <end position="629"/>
    </location>
</feature>
<evidence type="ECO:0000313" key="9">
    <source>
        <dbReference type="Proteomes" id="UP000091857"/>
    </source>
</evidence>
<dbReference type="Pfam" id="PF23559">
    <property type="entry name" value="WHD_DRP"/>
    <property type="match status" value="1"/>
</dbReference>
<dbReference type="Pfam" id="PF18052">
    <property type="entry name" value="Rx_N"/>
    <property type="match status" value="1"/>
</dbReference>
<feature type="domain" description="Disease resistance N-terminal" evidence="5">
    <location>
        <begin position="6"/>
        <end position="86"/>
    </location>
</feature>
<dbReference type="OMA" id="CCIFPEN"/>
<feature type="compositionally biased region" description="Polar residues" evidence="4">
    <location>
        <begin position="164"/>
        <end position="175"/>
    </location>
</feature>
<dbReference type="Gene3D" id="1.10.10.10">
    <property type="entry name" value="Winged helix-like DNA-binding domain superfamily/Winged helix DNA-binding domain"/>
    <property type="match status" value="1"/>
</dbReference>
<gene>
    <name evidence="8" type="ORF">MANES_06G108800v8</name>
</gene>
<dbReference type="InterPro" id="IPR038005">
    <property type="entry name" value="RX-like_CC"/>
</dbReference>
<keyword evidence="1" id="KW-0677">Repeat</keyword>
<dbReference type="STRING" id="3983.A0A2C9VS46"/>
<evidence type="ECO:0000259" key="5">
    <source>
        <dbReference type="Pfam" id="PF18052"/>
    </source>
</evidence>
<dbReference type="InterPro" id="IPR036388">
    <property type="entry name" value="WH-like_DNA-bd_sf"/>
</dbReference>
<dbReference type="InterPro" id="IPR058922">
    <property type="entry name" value="WHD_DRP"/>
</dbReference>
<evidence type="ECO:0000256" key="4">
    <source>
        <dbReference type="SAM" id="MobiDB-lite"/>
    </source>
</evidence>
<accession>A0A2C9VS46</accession>
<reference evidence="9" key="1">
    <citation type="journal article" date="2016" name="Nat. Biotechnol.">
        <title>Sequencing wild and cultivated cassava and related species reveals extensive interspecific hybridization and genetic diversity.</title>
        <authorList>
            <person name="Bredeson J.V."/>
            <person name="Lyons J.B."/>
            <person name="Prochnik S.E."/>
            <person name="Wu G.A."/>
            <person name="Ha C.M."/>
            <person name="Edsinger-Gonzales E."/>
            <person name="Grimwood J."/>
            <person name="Schmutz J."/>
            <person name="Rabbi I.Y."/>
            <person name="Egesi C."/>
            <person name="Nauluvula P."/>
            <person name="Lebot V."/>
            <person name="Ndunguru J."/>
            <person name="Mkamilo G."/>
            <person name="Bart R.S."/>
            <person name="Setter T.L."/>
            <person name="Gleadow R.M."/>
            <person name="Kulakow P."/>
            <person name="Ferguson M.E."/>
            <person name="Rounsley S."/>
            <person name="Rokhsar D.S."/>
        </authorList>
    </citation>
    <scope>NUCLEOTIDE SEQUENCE [LARGE SCALE GENOMIC DNA]</scope>
    <source>
        <strain evidence="9">cv. AM560-2</strain>
    </source>
</reference>
<dbReference type="CDD" id="cd14798">
    <property type="entry name" value="RX-CC_like"/>
    <property type="match status" value="1"/>
</dbReference>
<dbReference type="Proteomes" id="UP000091857">
    <property type="component" value="Chromosome 6"/>
</dbReference>
<dbReference type="OrthoDB" id="646178at2759"/>
<evidence type="ECO:0000256" key="1">
    <source>
        <dbReference type="ARBA" id="ARBA00022737"/>
    </source>
</evidence>
<evidence type="ECO:0000256" key="2">
    <source>
        <dbReference type="ARBA" id="ARBA00022741"/>
    </source>
</evidence>
<feature type="compositionally biased region" description="Basic and acidic residues" evidence="4">
    <location>
        <begin position="126"/>
        <end position="141"/>
    </location>
</feature>
<protein>
    <submittedName>
        <fullName evidence="8">Uncharacterized protein</fullName>
    </submittedName>
</protein>
<feature type="domain" description="Disease resistance protein winged helix" evidence="6">
    <location>
        <begin position="201"/>
        <end position="261"/>
    </location>
</feature>
<evidence type="ECO:0000313" key="8">
    <source>
        <dbReference type="EMBL" id="OAY47826.1"/>
    </source>
</evidence>